<comment type="caution">
    <text evidence="2">The sequence shown here is derived from an EMBL/GenBank/DDBJ whole genome shotgun (WGS) entry which is preliminary data.</text>
</comment>
<dbReference type="InterPro" id="IPR035979">
    <property type="entry name" value="RBD_domain_sf"/>
</dbReference>
<dbReference type="InterPro" id="IPR043472">
    <property type="entry name" value="Macro_dom-like"/>
</dbReference>
<dbReference type="PANTHER" id="PTHR11106:SF111">
    <property type="entry name" value="MACRO DOMAIN-CONTAINING PROTEIN"/>
    <property type="match status" value="1"/>
</dbReference>
<accession>A0A2T7P7W9</accession>
<dbReference type="SMART" id="SM00506">
    <property type="entry name" value="A1pp"/>
    <property type="match status" value="3"/>
</dbReference>
<dbReference type="PROSITE" id="PS51154">
    <property type="entry name" value="MACRO"/>
    <property type="match status" value="2"/>
</dbReference>
<feature type="domain" description="Macro" evidence="1">
    <location>
        <begin position="594"/>
        <end position="818"/>
    </location>
</feature>
<dbReference type="Gene3D" id="3.30.70.330">
    <property type="match status" value="1"/>
</dbReference>
<dbReference type="InterPro" id="IPR012677">
    <property type="entry name" value="Nucleotide-bd_a/b_plait_sf"/>
</dbReference>
<organism evidence="2 3">
    <name type="scientific">Pomacea canaliculata</name>
    <name type="common">Golden apple snail</name>
    <dbReference type="NCBI Taxonomy" id="400727"/>
    <lineage>
        <taxon>Eukaryota</taxon>
        <taxon>Metazoa</taxon>
        <taxon>Spiralia</taxon>
        <taxon>Lophotrochozoa</taxon>
        <taxon>Mollusca</taxon>
        <taxon>Gastropoda</taxon>
        <taxon>Caenogastropoda</taxon>
        <taxon>Architaenioglossa</taxon>
        <taxon>Ampullarioidea</taxon>
        <taxon>Ampullariidae</taxon>
        <taxon>Pomacea</taxon>
    </lineage>
</organism>
<name>A0A2T7P7W9_POMCA</name>
<feature type="domain" description="Macro" evidence="1">
    <location>
        <begin position="843"/>
        <end position="1197"/>
    </location>
</feature>
<dbReference type="SUPFAM" id="SSF54928">
    <property type="entry name" value="RNA-binding domain, RBD"/>
    <property type="match status" value="1"/>
</dbReference>
<keyword evidence="3" id="KW-1185">Reference proteome</keyword>
<dbReference type="Proteomes" id="UP000245119">
    <property type="component" value="Linkage Group LG5"/>
</dbReference>
<dbReference type="InterPro" id="IPR002589">
    <property type="entry name" value="Macro_dom"/>
</dbReference>
<evidence type="ECO:0000259" key="1">
    <source>
        <dbReference type="PROSITE" id="PS51154"/>
    </source>
</evidence>
<dbReference type="AlphaFoldDB" id="A0A2T7P7W9"/>
<dbReference type="Pfam" id="PF23085">
    <property type="entry name" value="RRM_PARP14_3"/>
    <property type="match status" value="1"/>
</dbReference>
<protein>
    <recommendedName>
        <fullName evidence="1">Macro domain-containing protein</fullName>
    </recommendedName>
</protein>
<dbReference type="Gene3D" id="3.40.220.10">
    <property type="entry name" value="Leucine Aminopeptidase, subunit E, domain 1"/>
    <property type="match status" value="5"/>
</dbReference>
<dbReference type="Pfam" id="PF01661">
    <property type="entry name" value="Macro"/>
    <property type="match status" value="3"/>
</dbReference>
<evidence type="ECO:0000313" key="2">
    <source>
        <dbReference type="EMBL" id="PVD29524.1"/>
    </source>
</evidence>
<gene>
    <name evidence="2" type="ORF">C0Q70_08775</name>
</gene>
<dbReference type="CDD" id="cd02907">
    <property type="entry name" value="Macro_Af1521_BAL-like"/>
    <property type="match status" value="1"/>
</dbReference>
<dbReference type="PANTHER" id="PTHR11106">
    <property type="entry name" value="GANGLIOSIDE INDUCED DIFFERENTIATION ASSOCIATED PROTEIN 2-RELATED"/>
    <property type="match status" value="1"/>
</dbReference>
<dbReference type="OrthoDB" id="6161426at2759"/>
<reference evidence="2 3" key="1">
    <citation type="submission" date="2018-04" db="EMBL/GenBank/DDBJ databases">
        <title>The genome of golden apple snail Pomacea canaliculata provides insight into stress tolerance and invasive adaptation.</title>
        <authorList>
            <person name="Liu C."/>
            <person name="Liu B."/>
            <person name="Ren Y."/>
            <person name="Zhang Y."/>
            <person name="Wang H."/>
            <person name="Li S."/>
            <person name="Jiang F."/>
            <person name="Yin L."/>
            <person name="Zhang G."/>
            <person name="Qian W."/>
            <person name="Fan W."/>
        </authorList>
    </citation>
    <scope>NUCLEOTIDE SEQUENCE [LARGE SCALE GENOMIC DNA]</scope>
    <source>
        <strain evidence="2">SZHN2017</strain>
        <tissue evidence="2">Muscle</tissue>
    </source>
</reference>
<evidence type="ECO:0000313" key="3">
    <source>
        <dbReference type="Proteomes" id="UP000245119"/>
    </source>
</evidence>
<dbReference type="SUPFAM" id="SSF52949">
    <property type="entry name" value="Macro domain-like"/>
    <property type="match status" value="3"/>
</dbReference>
<sequence length="1197" mass="132649">MLPRLILFRGFITPRHGDRKCMEKEEQATEHRQLSCQESSSTTFYPNKVFIRNVAPCVSRELLVSYLENVTGQTHINLLYSDEPGDVLATFTRRIDFEKVKKRCQSKLLNERQLGVWRVPVSNSILVENLSPESDPEHVSCYFETPRANGGTVLEVKPTPDENKFIVVFKDAKTTEGVLKATHRLGGRELRVSLYLECLGPSGGRTEPYIFVPPPPVEVTEADDLKVCFLRHSADILQSFNESLSEVHGQATVEGHVLRVDCTLTGSMYRVDLMAGRWRENVKRQLTICFDSIRLQRIAVHPEIWENVKKAVEESEVSCSDLILTFVEEHSFVVLGRRNTKTVAFEQIQSIIKVKTEECELKKLEVSDTKKVRKHHLELVKSSSFLSDIRTLHTGLTVDISLEHGEITLQGQPMAILDAQVRMYDLIHSFSTKVVTSIPQAQRDLLATEKSHEAVMKKLEANGLTAAWECHSEAIVVYNLNKHWLDPAACIIETSFKSEILFFNKLSSRAFEESQWDSQKKMLVQRLSWTTGISRQKSSIFITSFCDIHACCQRRNQSFYLRKYDLHCCTRTFAKSTEIFGPFLGREDLTYCSETLSTNQPSGSPQVYAVTGDITQLAVDAVVNAANSLMDHAGGLAGQVVAKDGYQDLTNDENISKRFRGKGYRFSTIKMLLMQTIFSNIKSRPGNTGRVLSHSQNQRQAVRRRCTGVRTRELPCKSIIHAVGPRYKGGNKGEEECLQATVMECLKTASDLRYTSIAFPAISSGIFGYPVREATRVIVEAVTSFLDANHDTSIRDVRLVDIVTSTVRHFQTALDTIQKRNKLFPNQQAAWTIGDAVAEGMLTTMSPNQPCDSPNIKAVIADITQLSVDAIVNAANEEMNHAGGLAGQVVAKGGQEIQEECSRILRVKGKLSEGDVLVSGPGKLPCKSIIHAVGPRYKGGNKGEEECLRGHTISSGNFGYPVGAATRVIVEAVTSFFSANHDTSIRDVRLVDIVTSTVQHFQTALDAMGERNSSWTIGDAVTEGMSTTPTTMSPNQPCDSPNIKAVIADITQLSVDAIVNAANEEMNHAGGLGGHVVAKESEASYQKAMCWCQDQGSFPASPSSTLWDLGIREATNGEEECLRNTVMECLKTASGLRYTSIALSSISSGNFGYPVGLATRVIVEAVRSFFSANHDTSIRDVRLVDIVLAQFNTFKQL</sequence>
<dbReference type="EMBL" id="PZQS01000005">
    <property type="protein sequence ID" value="PVD29524.1"/>
    <property type="molecule type" value="Genomic_DNA"/>
</dbReference>
<dbReference type="GO" id="GO:0003676">
    <property type="term" value="F:nucleic acid binding"/>
    <property type="evidence" value="ECO:0007669"/>
    <property type="project" value="InterPro"/>
</dbReference>
<proteinExistence type="predicted"/>